<proteinExistence type="predicted"/>
<dbReference type="InterPro" id="IPR025827">
    <property type="entry name" value="Zn_ribbon_recom_dom"/>
</dbReference>
<evidence type="ECO:0000313" key="9">
    <source>
        <dbReference type="Proteomes" id="UP001205601"/>
    </source>
</evidence>
<evidence type="ECO:0000313" key="8">
    <source>
        <dbReference type="EMBL" id="MCT8327921.1"/>
    </source>
</evidence>
<sequence>MKPCFGYIRVSTQKQGEGVSLEAQRDAITAFASRHNLSITEWFEEKETAAKSGRPVFSRMLKLLERGRARGLIIHKIDRSARNLKDWAIISDLSDAGIDVYFATESLDFRSRGGRLTADIQAVIAADYIRNLREETLKGMNGRLKQGLYPFRAPIGYRDNGRGKEKTICPVNGPQVRQVLELYASGAHSMRSLQAEAERLGLRSHTGRPLTLHGIEATLANPFYAGIIEIKRTGARFDGIHQPLITLSTFRRIQAIRSGRAGKKVTKHNHTYRGLIRCGHCDRVLSPELQKGHVYYRCHTIGCPTKTIREDWFDYFVQMRLADFEISEGDAERLVSDFKTWIGQRDLAAERQALDLQIGRATARMDRLTDLLVDSIIDADTYHQRKREMALEIAKLREDRTKLEENDRSTDDVNKFFELMKNLVQLHRLAKRDEKRQLVEICFSNRTLCEAKLDLEPYNWLQEIKNRLSVSNGDPQRDTFRTIADILKKFEHV</sequence>
<protein>
    <submittedName>
        <fullName evidence="8">Recombinase family protein</fullName>
    </submittedName>
</protein>
<dbReference type="InterPro" id="IPR006119">
    <property type="entry name" value="Resolv_N"/>
</dbReference>
<evidence type="ECO:0000256" key="4">
    <source>
        <dbReference type="PROSITE-ProRule" id="PRU10137"/>
    </source>
</evidence>
<dbReference type="Pfam" id="PF00239">
    <property type="entry name" value="Resolvase"/>
    <property type="match status" value="1"/>
</dbReference>
<dbReference type="InterPro" id="IPR038109">
    <property type="entry name" value="DNA_bind_recomb_sf"/>
</dbReference>
<dbReference type="CDD" id="cd00338">
    <property type="entry name" value="Ser_Recombinase"/>
    <property type="match status" value="1"/>
</dbReference>
<dbReference type="RefSeq" id="WP_261493376.1">
    <property type="nucleotide sequence ID" value="NZ_JAOCQF010000001.1"/>
</dbReference>
<evidence type="ECO:0000259" key="7">
    <source>
        <dbReference type="PROSITE" id="PS51737"/>
    </source>
</evidence>
<dbReference type="Proteomes" id="UP001205601">
    <property type="component" value="Unassembled WGS sequence"/>
</dbReference>
<dbReference type="EMBL" id="JAOCQF010000001">
    <property type="protein sequence ID" value="MCT8327921.1"/>
    <property type="molecule type" value="Genomic_DNA"/>
</dbReference>
<gene>
    <name evidence="8" type="ORF">N5I32_00165</name>
</gene>
<keyword evidence="9" id="KW-1185">Reference proteome</keyword>
<evidence type="ECO:0000256" key="5">
    <source>
        <dbReference type="SAM" id="Coils"/>
    </source>
</evidence>
<dbReference type="InterPro" id="IPR011109">
    <property type="entry name" value="DNA_bind_recombinase_dom"/>
</dbReference>
<dbReference type="Pfam" id="PF13408">
    <property type="entry name" value="Zn_ribbon_recom"/>
    <property type="match status" value="1"/>
</dbReference>
<dbReference type="SMART" id="SM00857">
    <property type="entry name" value="Resolvase"/>
    <property type="match status" value="1"/>
</dbReference>
<dbReference type="InterPro" id="IPR006118">
    <property type="entry name" value="Recombinase_CS"/>
</dbReference>
<dbReference type="PANTHER" id="PTHR30461:SF23">
    <property type="entry name" value="DNA RECOMBINASE-RELATED"/>
    <property type="match status" value="1"/>
</dbReference>
<dbReference type="Pfam" id="PF07508">
    <property type="entry name" value="Recombinase"/>
    <property type="match status" value="1"/>
</dbReference>
<dbReference type="PANTHER" id="PTHR30461">
    <property type="entry name" value="DNA-INVERTASE FROM LAMBDOID PROPHAGE"/>
    <property type="match status" value="1"/>
</dbReference>
<keyword evidence="1" id="KW-0229">DNA integration</keyword>
<evidence type="ECO:0000259" key="6">
    <source>
        <dbReference type="PROSITE" id="PS51736"/>
    </source>
</evidence>
<name>A0ABT2NG79_9RHOB</name>
<keyword evidence="5" id="KW-0175">Coiled coil</keyword>
<reference evidence="9" key="1">
    <citation type="submission" date="2023-07" db="EMBL/GenBank/DDBJ databases">
        <title>Defluviimonas sediminis sp. nov., isolated from mangrove sediment.</title>
        <authorList>
            <person name="Liu L."/>
            <person name="Li J."/>
            <person name="Huang Y."/>
            <person name="Pan J."/>
            <person name="Li M."/>
        </authorList>
    </citation>
    <scope>NUCLEOTIDE SEQUENCE [LARGE SCALE GENOMIC DNA]</scope>
    <source>
        <strain evidence="9">FT324</strain>
    </source>
</reference>
<dbReference type="PROSITE" id="PS51737">
    <property type="entry name" value="RECOMBINASE_DNA_BIND"/>
    <property type="match status" value="1"/>
</dbReference>
<dbReference type="SUPFAM" id="SSF53041">
    <property type="entry name" value="Resolvase-like"/>
    <property type="match status" value="1"/>
</dbReference>
<organism evidence="8 9">
    <name type="scientific">Albidovulum sediminis</name>
    <dbReference type="NCBI Taxonomy" id="3066345"/>
    <lineage>
        <taxon>Bacteria</taxon>
        <taxon>Pseudomonadati</taxon>
        <taxon>Pseudomonadota</taxon>
        <taxon>Alphaproteobacteria</taxon>
        <taxon>Rhodobacterales</taxon>
        <taxon>Paracoccaceae</taxon>
        <taxon>Albidovulum</taxon>
    </lineage>
</organism>
<comment type="caution">
    <text evidence="8">The sequence shown here is derived from an EMBL/GenBank/DDBJ whole genome shotgun (WGS) entry which is preliminary data.</text>
</comment>
<keyword evidence="2" id="KW-0238">DNA-binding</keyword>
<dbReference type="InterPro" id="IPR036162">
    <property type="entry name" value="Resolvase-like_N_sf"/>
</dbReference>
<keyword evidence="3" id="KW-0233">DNA recombination</keyword>
<dbReference type="Gene3D" id="3.90.1750.20">
    <property type="entry name" value="Putative Large Serine Recombinase, Chain B, Domain 2"/>
    <property type="match status" value="1"/>
</dbReference>
<feature type="domain" description="Recombinase" evidence="7">
    <location>
        <begin position="154"/>
        <end position="263"/>
    </location>
</feature>
<evidence type="ECO:0000256" key="1">
    <source>
        <dbReference type="ARBA" id="ARBA00022908"/>
    </source>
</evidence>
<dbReference type="PROSITE" id="PS00397">
    <property type="entry name" value="RECOMBINASES_1"/>
    <property type="match status" value="1"/>
</dbReference>
<evidence type="ECO:0000256" key="3">
    <source>
        <dbReference type="ARBA" id="ARBA00023172"/>
    </source>
</evidence>
<dbReference type="PROSITE" id="PS51736">
    <property type="entry name" value="RECOMBINASES_3"/>
    <property type="match status" value="1"/>
</dbReference>
<dbReference type="InterPro" id="IPR050639">
    <property type="entry name" value="SSR_resolvase"/>
</dbReference>
<dbReference type="Gene3D" id="3.40.50.1390">
    <property type="entry name" value="Resolvase, N-terminal catalytic domain"/>
    <property type="match status" value="1"/>
</dbReference>
<feature type="coiled-coil region" evidence="5">
    <location>
        <begin position="379"/>
        <end position="406"/>
    </location>
</feature>
<accession>A0ABT2NG79</accession>
<evidence type="ECO:0000256" key="2">
    <source>
        <dbReference type="ARBA" id="ARBA00023125"/>
    </source>
</evidence>
<feature type="active site" description="O-(5'-phospho-DNA)-serine intermediate" evidence="4">
    <location>
        <position position="11"/>
    </location>
</feature>
<feature type="domain" description="Resolvase/invertase-type recombinase catalytic" evidence="6">
    <location>
        <begin position="3"/>
        <end position="147"/>
    </location>
</feature>